<dbReference type="EMBL" id="CP013118">
    <property type="protein sequence ID" value="ALO15898.1"/>
    <property type="molecule type" value="Genomic_DNA"/>
</dbReference>
<proteinExistence type="predicted"/>
<accession>A0A0S2I0M5</accession>
<reference evidence="4 5" key="1">
    <citation type="submission" date="2015-11" db="EMBL/GenBank/DDBJ databases">
        <title>Description and complete genome sequence of a novel strain predominating in hypersaline microbial mats and representing a new family of the Bacteriodetes phylum.</title>
        <authorList>
            <person name="Spring S."/>
            <person name="Bunk B."/>
            <person name="Sproer C."/>
            <person name="Klenk H.-P."/>
        </authorList>
    </citation>
    <scope>NUCLEOTIDE SEQUENCE [LARGE SCALE GENOMIC DNA]</scope>
    <source>
        <strain evidence="4 5">L21-Spi-D4</strain>
    </source>
</reference>
<dbReference type="Pfam" id="PF01551">
    <property type="entry name" value="Peptidase_M23"/>
    <property type="match status" value="1"/>
</dbReference>
<keyword evidence="2" id="KW-0812">Transmembrane</keyword>
<dbReference type="SUPFAM" id="SSF51261">
    <property type="entry name" value="Duplicated hybrid motif"/>
    <property type="match status" value="1"/>
</dbReference>
<dbReference type="InterPro" id="IPR016047">
    <property type="entry name" value="M23ase_b-sheet_dom"/>
</dbReference>
<dbReference type="PANTHER" id="PTHR21666">
    <property type="entry name" value="PEPTIDASE-RELATED"/>
    <property type="match status" value="1"/>
</dbReference>
<keyword evidence="5" id="KW-1185">Reference proteome</keyword>
<name>A0A0S2I0M5_9BACT</name>
<evidence type="ECO:0000313" key="4">
    <source>
        <dbReference type="EMBL" id="ALO15898.1"/>
    </source>
</evidence>
<dbReference type="Proteomes" id="UP000064893">
    <property type="component" value="Chromosome"/>
</dbReference>
<gene>
    <name evidence="4" type="primary">nlpD_1</name>
    <name evidence="4" type="ORF">L21SP5_02265</name>
</gene>
<protein>
    <submittedName>
        <fullName evidence="4">Murein hydrolase activator NlpD</fullName>
    </submittedName>
</protein>
<dbReference type="PATRIC" id="fig|1307839.3.peg.2385"/>
<dbReference type="InterPro" id="IPR050570">
    <property type="entry name" value="Cell_wall_metabolism_enzyme"/>
</dbReference>
<dbReference type="GO" id="GO:0004222">
    <property type="term" value="F:metalloendopeptidase activity"/>
    <property type="evidence" value="ECO:0007669"/>
    <property type="project" value="TreeGrafter"/>
</dbReference>
<dbReference type="KEGG" id="blq:L21SP5_02265"/>
<dbReference type="RefSeq" id="WP_057953319.1">
    <property type="nucleotide sequence ID" value="NZ_CP013118.1"/>
</dbReference>
<keyword evidence="2" id="KW-1133">Transmembrane helix</keyword>
<keyword evidence="4" id="KW-0378">Hydrolase</keyword>
<dbReference type="OrthoDB" id="9814377at2"/>
<evidence type="ECO:0000256" key="2">
    <source>
        <dbReference type="SAM" id="Phobius"/>
    </source>
</evidence>
<dbReference type="Gene3D" id="2.70.70.10">
    <property type="entry name" value="Glucose Permease (Domain IIA)"/>
    <property type="match status" value="1"/>
</dbReference>
<keyword evidence="2" id="KW-0472">Membrane</keyword>
<feature type="domain" description="M23ase beta-sheet core" evidence="3">
    <location>
        <begin position="186"/>
        <end position="281"/>
    </location>
</feature>
<dbReference type="InterPro" id="IPR011055">
    <property type="entry name" value="Dup_hybrid_motif"/>
</dbReference>
<sequence length="288" mass="32900">MAKQKKKKVITRLRRTYRLVIMNDQTFEEKWSYRLTGLNVLTAVSGIAMVLIFIGIMLISFTPLKRLLPEYPDAEFHEQMIQNAVRLDSIEHELMVRDQYIRNLRHILAGDSRTKIDDVPDTVELYGNLNMEPSKEDSVLRRRVKLEQQASLLGQQFSNNKDNIKKMTFFAPVKGLISNYFNYGEGHYGIDIATEKSSSVHAALPGTVISSFWSLETGYSLQIQHPNNLVSVYKHNESLLKEQGDLVVAGEVVAFVGNTGEFTTGPHLHFELWHNGLPVNPQDYIDFE</sequence>
<dbReference type="PANTHER" id="PTHR21666:SF289">
    <property type="entry name" value="L-ALA--D-GLU ENDOPEPTIDASE"/>
    <property type="match status" value="1"/>
</dbReference>
<dbReference type="STRING" id="1307839.L21SP5_02265"/>
<organism evidence="4 5">
    <name type="scientific">Salinivirga cyanobacteriivorans</name>
    <dbReference type="NCBI Taxonomy" id="1307839"/>
    <lineage>
        <taxon>Bacteria</taxon>
        <taxon>Pseudomonadati</taxon>
        <taxon>Bacteroidota</taxon>
        <taxon>Bacteroidia</taxon>
        <taxon>Bacteroidales</taxon>
        <taxon>Salinivirgaceae</taxon>
        <taxon>Salinivirga</taxon>
    </lineage>
</organism>
<dbReference type="CDD" id="cd12797">
    <property type="entry name" value="M23_peptidase"/>
    <property type="match status" value="1"/>
</dbReference>
<keyword evidence="1" id="KW-0732">Signal</keyword>
<evidence type="ECO:0000313" key="5">
    <source>
        <dbReference type="Proteomes" id="UP000064893"/>
    </source>
</evidence>
<evidence type="ECO:0000256" key="1">
    <source>
        <dbReference type="ARBA" id="ARBA00022729"/>
    </source>
</evidence>
<dbReference type="AlphaFoldDB" id="A0A0S2I0M5"/>
<evidence type="ECO:0000259" key="3">
    <source>
        <dbReference type="Pfam" id="PF01551"/>
    </source>
</evidence>
<feature type="transmembrane region" description="Helical" evidence="2">
    <location>
        <begin position="40"/>
        <end position="61"/>
    </location>
</feature>